<evidence type="ECO:0000259" key="12">
    <source>
        <dbReference type="PROSITE" id="PS50835"/>
    </source>
</evidence>
<dbReference type="Pfam" id="PF13927">
    <property type="entry name" value="Ig_3"/>
    <property type="match status" value="1"/>
</dbReference>
<evidence type="ECO:0000256" key="3">
    <source>
        <dbReference type="ARBA" id="ARBA00019671"/>
    </source>
</evidence>
<feature type="domain" description="Ig-like" evidence="12">
    <location>
        <begin position="281"/>
        <end position="384"/>
    </location>
</feature>
<dbReference type="InterPro" id="IPR042495">
    <property type="entry name" value="PDGFRL"/>
</dbReference>
<dbReference type="KEGG" id="mdo:100021604"/>
<evidence type="ECO:0000313" key="13">
    <source>
        <dbReference type="Ensembl" id="ENSMODP00000023775.3"/>
    </source>
</evidence>
<accession>F7AYD0</accession>
<dbReference type="OMA" id="CWGQLCN"/>
<feature type="region of interest" description="Disordered" evidence="10">
    <location>
        <begin position="30"/>
        <end position="73"/>
    </location>
</feature>
<evidence type="ECO:0000256" key="11">
    <source>
        <dbReference type="SAM" id="SignalP"/>
    </source>
</evidence>
<keyword evidence="14" id="KW-1185">Reference proteome</keyword>
<dbReference type="Bgee" id="ENSMODG00000019049">
    <property type="expression patterns" value="Expressed in skeleton of lower jaw and 17 other cell types or tissues"/>
</dbReference>
<feature type="signal peptide" evidence="11">
    <location>
        <begin position="1"/>
        <end position="29"/>
    </location>
</feature>
<name>F7AYD0_MONDO</name>
<organism evidence="13 14">
    <name type="scientific">Monodelphis domestica</name>
    <name type="common">Gray short-tailed opossum</name>
    <dbReference type="NCBI Taxonomy" id="13616"/>
    <lineage>
        <taxon>Eukaryota</taxon>
        <taxon>Metazoa</taxon>
        <taxon>Chordata</taxon>
        <taxon>Craniata</taxon>
        <taxon>Vertebrata</taxon>
        <taxon>Euteleostomi</taxon>
        <taxon>Mammalia</taxon>
        <taxon>Metatheria</taxon>
        <taxon>Didelphimorphia</taxon>
        <taxon>Didelphidae</taxon>
        <taxon>Monodelphis</taxon>
    </lineage>
</organism>
<dbReference type="Gene3D" id="2.60.40.10">
    <property type="entry name" value="Immunoglobulins"/>
    <property type="match status" value="3"/>
</dbReference>
<keyword evidence="8" id="KW-0325">Glycoprotein</keyword>
<evidence type="ECO:0000313" key="14">
    <source>
        <dbReference type="Proteomes" id="UP000002280"/>
    </source>
</evidence>
<dbReference type="Proteomes" id="UP000002280">
    <property type="component" value="Chromosome 5"/>
</dbReference>
<dbReference type="HOGENOM" id="CLU_062833_0_0_1"/>
<dbReference type="PROSITE" id="PS50835">
    <property type="entry name" value="IG_LIKE"/>
    <property type="match status" value="2"/>
</dbReference>
<dbReference type="Pfam" id="PF21339">
    <property type="entry name" value="VEGFR-1-like_Ig-like"/>
    <property type="match status" value="1"/>
</dbReference>
<dbReference type="STRING" id="13616.ENSMODP00000023775"/>
<dbReference type="SMART" id="SM00408">
    <property type="entry name" value="IGc2"/>
    <property type="match status" value="2"/>
</dbReference>
<dbReference type="AlphaFoldDB" id="F7AYD0"/>
<dbReference type="GeneID" id="100021604"/>
<evidence type="ECO:0000256" key="4">
    <source>
        <dbReference type="ARBA" id="ARBA00022525"/>
    </source>
</evidence>
<evidence type="ECO:0000256" key="10">
    <source>
        <dbReference type="SAM" id="MobiDB-lite"/>
    </source>
</evidence>
<feature type="domain" description="Ig-like" evidence="12">
    <location>
        <begin position="75"/>
        <end position="153"/>
    </location>
</feature>
<proteinExistence type="predicted"/>
<dbReference type="CTD" id="5157"/>
<evidence type="ECO:0000256" key="6">
    <source>
        <dbReference type="ARBA" id="ARBA00022737"/>
    </source>
</evidence>
<dbReference type="Ensembl" id="ENSMODT00000024198.4">
    <property type="protein sequence ID" value="ENSMODP00000023775.3"/>
    <property type="gene ID" value="ENSMODG00000019049.4"/>
</dbReference>
<dbReference type="PANTHER" id="PTHR15360:SF1">
    <property type="entry name" value="PLATELET-DERIVED GROWTH FACTOR RECEPTOR-LIKE PROTEIN"/>
    <property type="match status" value="1"/>
</dbReference>
<reference evidence="13" key="3">
    <citation type="submission" date="2025-09" db="UniProtKB">
        <authorList>
            <consortium name="Ensembl"/>
        </authorList>
    </citation>
    <scope>IDENTIFICATION</scope>
</reference>
<evidence type="ECO:0000256" key="2">
    <source>
        <dbReference type="ARBA" id="ARBA00011360"/>
    </source>
</evidence>
<evidence type="ECO:0000256" key="7">
    <source>
        <dbReference type="ARBA" id="ARBA00023157"/>
    </source>
</evidence>
<dbReference type="InterPro" id="IPR003598">
    <property type="entry name" value="Ig_sub2"/>
</dbReference>
<dbReference type="SUPFAM" id="SSF48726">
    <property type="entry name" value="Immunoglobulin"/>
    <property type="match status" value="3"/>
</dbReference>
<evidence type="ECO:0000256" key="8">
    <source>
        <dbReference type="ARBA" id="ARBA00023180"/>
    </source>
</evidence>
<dbReference type="GO" id="GO:0005576">
    <property type="term" value="C:extracellular region"/>
    <property type="evidence" value="ECO:0007669"/>
    <property type="project" value="UniProtKB-SubCell"/>
</dbReference>
<dbReference type="InterPro" id="IPR013783">
    <property type="entry name" value="Ig-like_fold"/>
</dbReference>
<keyword evidence="9" id="KW-0393">Immunoglobulin domain</keyword>
<dbReference type="InterPro" id="IPR007110">
    <property type="entry name" value="Ig-like_dom"/>
</dbReference>
<dbReference type="eggNOG" id="KOG0200">
    <property type="taxonomic scope" value="Eukaryota"/>
</dbReference>
<dbReference type="InterPro" id="IPR036179">
    <property type="entry name" value="Ig-like_dom_sf"/>
</dbReference>
<dbReference type="FunFam" id="2.60.40.10:FF:000223">
    <property type="entry name" value="Platelet-derived growth factor receptor beta"/>
    <property type="match status" value="1"/>
</dbReference>
<dbReference type="InterPro" id="IPR003599">
    <property type="entry name" value="Ig_sub"/>
</dbReference>
<dbReference type="FunCoup" id="F7AYD0">
    <property type="interactions" value="6"/>
</dbReference>
<dbReference type="OrthoDB" id="9864753at2759"/>
<evidence type="ECO:0000256" key="1">
    <source>
        <dbReference type="ARBA" id="ARBA00004613"/>
    </source>
</evidence>
<protein>
    <recommendedName>
        <fullName evidence="3">Platelet-derived growth factor receptor-like protein</fullName>
    </recommendedName>
</protein>
<dbReference type="InParanoid" id="F7AYD0"/>
<keyword evidence="7" id="KW-1015">Disulfide bond</keyword>
<feature type="chain" id="PRO_5003348204" description="Platelet-derived growth factor receptor-like protein" evidence="11">
    <location>
        <begin position="30"/>
        <end position="384"/>
    </location>
</feature>
<dbReference type="GO" id="GO:0005017">
    <property type="term" value="F:platelet-derived growth factor receptor activity"/>
    <property type="evidence" value="ECO:0007669"/>
    <property type="project" value="UniProtKB-ARBA"/>
</dbReference>
<evidence type="ECO:0000256" key="5">
    <source>
        <dbReference type="ARBA" id="ARBA00022729"/>
    </source>
</evidence>
<dbReference type="RefSeq" id="XP_007495677.1">
    <property type="nucleotide sequence ID" value="XM_007495615.3"/>
</dbReference>
<gene>
    <name evidence="13" type="primary">PDGFRL</name>
</gene>
<reference evidence="13" key="2">
    <citation type="submission" date="2025-08" db="UniProtKB">
        <authorList>
            <consortium name="Ensembl"/>
        </authorList>
    </citation>
    <scope>IDENTIFICATION</scope>
</reference>
<dbReference type="GeneTree" id="ENSGT00390000017153"/>
<evidence type="ECO:0000256" key="9">
    <source>
        <dbReference type="ARBA" id="ARBA00023319"/>
    </source>
</evidence>
<keyword evidence="5 11" id="KW-0732">Signal</keyword>
<dbReference type="SMART" id="SM00409">
    <property type="entry name" value="IG"/>
    <property type="match status" value="3"/>
</dbReference>
<dbReference type="FunFam" id="2.60.40.10:FF:001395">
    <property type="entry name" value="Platelet-derived growth factor receptor-like protein"/>
    <property type="match status" value="1"/>
</dbReference>
<dbReference type="PANTHER" id="PTHR15360">
    <property type="entry name" value="PLATELET-DERIVED GROWTH FACTOR RECEPTOR LIKE"/>
    <property type="match status" value="1"/>
</dbReference>
<sequence>MPRFEGPRLVPPLLLLLLLLLLLETLSTAASQASTKSKRPKEPGENKIKPANKRGKLPPTPGKDRDSVASVPKTPSIMMQVMEKGRFQKPAATLSLTAGQTLELRCKGNNIKWRYPEYLDTFKDSRLSVKQHDRYGQLVLENATAADTGEYSCWLQVCSGYVCRKDDTKTGATYIFFTEKGELFVPSPSYFGVVYLNPDREAIVPCRVTVPSAKVTLHREFPAKEIQSNGSITYDLKRGFVYLHPQPDHQGVVYCRAEAHGAPQISIKYQLLYVEVPSGPPSTTIMASSNRVNGGADVTVFCTVLGEPDVEVEFRWIYPGQKDGRLVTIQDTWRLLSRGLGHTTRLSQSALVLQDFRTVDAGYYMCTAQNARGQTTVATTVQLS</sequence>
<reference evidence="13 14" key="1">
    <citation type="journal article" date="2007" name="Nature">
        <title>Genome of the marsupial Monodelphis domestica reveals innovation in non-coding sequences.</title>
        <authorList>
            <person name="Mikkelsen T.S."/>
            <person name="Wakefield M.J."/>
            <person name="Aken B."/>
            <person name="Amemiya C.T."/>
            <person name="Chang J.L."/>
            <person name="Duke S."/>
            <person name="Garber M."/>
            <person name="Gentles A.J."/>
            <person name="Goodstadt L."/>
            <person name="Heger A."/>
            <person name="Jurka J."/>
            <person name="Kamal M."/>
            <person name="Mauceli E."/>
            <person name="Searle S.M."/>
            <person name="Sharpe T."/>
            <person name="Baker M.L."/>
            <person name="Batzer M.A."/>
            <person name="Benos P.V."/>
            <person name="Belov K."/>
            <person name="Clamp M."/>
            <person name="Cook A."/>
            <person name="Cuff J."/>
            <person name="Das R."/>
            <person name="Davidow L."/>
            <person name="Deakin J.E."/>
            <person name="Fazzari M.J."/>
            <person name="Glass J.L."/>
            <person name="Grabherr M."/>
            <person name="Greally J.M."/>
            <person name="Gu W."/>
            <person name="Hore T.A."/>
            <person name="Huttley G.A."/>
            <person name="Kleber M."/>
            <person name="Jirtle R.L."/>
            <person name="Koina E."/>
            <person name="Lee J.T."/>
            <person name="Mahony S."/>
            <person name="Marra M.A."/>
            <person name="Miller R.D."/>
            <person name="Nicholls R.D."/>
            <person name="Oda M."/>
            <person name="Papenfuss A.T."/>
            <person name="Parra Z.E."/>
            <person name="Pollock D.D."/>
            <person name="Ray D.A."/>
            <person name="Schein J.E."/>
            <person name="Speed T.P."/>
            <person name="Thompson K."/>
            <person name="VandeBerg J.L."/>
            <person name="Wade C.M."/>
            <person name="Walker J.A."/>
            <person name="Waters P.D."/>
            <person name="Webber C."/>
            <person name="Weidman J.R."/>
            <person name="Xie X."/>
            <person name="Zody M.C."/>
            <person name="Baldwin J."/>
            <person name="Abdouelleil A."/>
            <person name="Abdulkadir J."/>
            <person name="Abebe A."/>
            <person name="Abera B."/>
            <person name="Abreu J."/>
            <person name="Acer S.C."/>
            <person name="Aftuck L."/>
            <person name="Alexander A."/>
            <person name="An P."/>
            <person name="Anderson E."/>
            <person name="Anderson S."/>
            <person name="Arachi H."/>
            <person name="Azer M."/>
            <person name="Bachantsang P."/>
            <person name="Barry A."/>
            <person name="Bayul T."/>
            <person name="Berlin A."/>
            <person name="Bessette D."/>
            <person name="Bloom T."/>
            <person name="Bloom T."/>
            <person name="Boguslavskiy L."/>
            <person name="Bonnet C."/>
            <person name="Boukhgalter B."/>
            <person name="Bourzgui I."/>
            <person name="Brown A."/>
            <person name="Cahill P."/>
            <person name="Channer S."/>
            <person name="Cheshatsang Y."/>
            <person name="Chuda L."/>
            <person name="Citroen M."/>
            <person name="Collymore A."/>
            <person name="Cooke P."/>
            <person name="Costello M."/>
            <person name="D'Aco K."/>
            <person name="Daza R."/>
            <person name="De Haan G."/>
            <person name="DeGray S."/>
            <person name="DeMaso C."/>
            <person name="Dhargay N."/>
            <person name="Dooley K."/>
            <person name="Dooley E."/>
            <person name="Doricent M."/>
            <person name="Dorje P."/>
            <person name="Dorjee K."/>
            <person name="Dupes A."/>
            <person name="Elong R."/>
            <person name="Falk J."/>
            <person name="Farina A."/>
            <person name="Faro S."/>
            <person name="Ferguson D."/>
            <person name="Fisher S."/>
            <person name="Foley C.D."/>
            <person name="Franke A."/>
            <person name="Friedrich D."/>
            <person name="Gadbois L."/>
            <person name="Gearin G."/>
            <person name="Gearin C.R."/>
            <person name="Giannoukos G."/>
            <person name="Goode T."/>
            <person name="Graham J."/>
            <person name="Grandbois E."/>
            <person name="Grewal S."/>
            <person name="Gyaltsen K."/>
            <person name="Hafez N."/>
            <person name="Hagos B."/>
            <person name="Hall J."/>
            <person name="Henson C."/>
            <person name="Hollinger A."/>
            <person name="Honan T."/>
            <person name="Huard M.D."/>
            <person name="Hughes L."/>
            <person name="Hurhula B."/>
            <person name="Husby M.E."/>
            <person name="Kamat A."/>
            <person name="Kanga B."/>
            <person name="Kashin S."/>
            <person name="Khazanovich D."/>
            <person name="Kisner P."/>
            <person name="Lance K."/>
            <person name="Lara M."/>
            <person name="Lee W."/>
            <person name="Lennon N."/>
            <person name="Letendre F."/>
            <person name="LeVine R."/>
            <person name="Lipovsky A."/>
            <person name="Liu X."/>
            <person name="Liu J."/>
            <person name="Liu S."/>
            <person name="Lokyitsang T."/>
            <person name="Lokyitsang Y."/>
            <person name="Lubonja R."/>
            <person name="Lui A."/>
            <person name="MacDonald P."/>
            <person name="Magnisalis V."/>
            <person name="Maru K."/>
            <person name="Matthews C."/>
            <person name="McCusker W."/>
            <person name="McDonough S."/>
            <person name="Mehta T."/>
            <person name="Meldrim J."/>
            <person name="Meneus L."/>
            <person name="Mihai O."/>
            <person name="Mihalev A."/>
            <person name="Mihova T."/>
            <person name="Mittelman R."/>
            <person name="Mlenga V."/>
            <person name="Montmayeur A."/>
            <person name="Mulrain L."/>
            <person name="Navidi A."/>
            <person name="Naylor J."/>
            <person name="Negash T."/>
            <person name="Nguyen T."/>
            <person name="Nguyen N."/>
            <person name="Nicol R."/>
            <person name="Norbu C."/>
            <person name="Norbu N."/>
            <person name="Novod N."/>
            <person name="O'Neill B."/>
            <person name="Osman S."/>
            <person name="Markiewicz E."/>
            <person name="Oyono O.L."/>
            <person name="Patti C."/>
            <person name="Phunkhang P."/>
            <person name="Pierre F."/>
            <person name="Priest M."/>
            <person name="Raghuraman S."/>
            <person name="Rege F."/>
            <person name="Reyes R."/>
            <person name="Rise C."/>
            <person name="Rogov P."/>
            <person name="Ross K."/>
            <person name="Ryan E."/>
            <person name="Settipalli S."/>
            <person name="Shea T."/>
            <person name="Sherpa N."/>
            <person name="Shi L."/>
            <person name="Shih D."/>
            <person name="Sparrow T."/>
            <person name="Spaulding J."/>
            <person name="Stalker J."/>
            <person name="Stange-Thomann N."/>
            <person name="Stavropoulos S."/>
            <person name="Stone C."/>
            <person name="Strader C."/>
            <person name="Tesfaye S."/>
            <person name="Thomson T."/>
            <person name="Thoulutsang Y."/>
            <person name="Thoulutsang D."/>
            <person name="Topham K."/>
            <person name="Topping I."/>
            <person name="Tsamla T."/>
            <person name="Vassiliev H."/>
            <person name="Vo A."/>
            <person name="Wangchuk T."/>
            <person name="Wangdi T."/>
            <person name="Weiand M."/>
            <person name="Wilkinson J."/>
            <person name="Wilson A."/>
            <person name="Yadav S."/>
            <person name="Young G."/>
            <person name="Yu Q."/>
            <person name="Zembek L."/>
            <person name="Zhong D."/>
            <person name="Zimmer A."/>
            <person name="Zwirko Z."/>
            <person name="Jaffe D.B."/>
            <person name="Alvarez P."/>
            <person name="Brockman W."/>
            <person name="Butler J."/>
            <person name="Chin C."/>
            <person name="Gnerre S."/>
            <person name="MacCallum I."/>
            <person name="Graves J.A."/>
            <person name="Ponting C.P."/>
            <person name="Breen M."/>
            <person name="Samollow P.B."/>
            <person name="Lander E.S."/>
            <person name="Lindblad-Toh K."/>
        </authorList>
    </citation>
    <scope>NUCLEOTIDE SEQUENCE [LARGE SCALE GENOMIC DNA]</scope>
</reference>
<keyword evidence="6" id="KW-0677">Repeat</keyword>
<comment type="subcellular location">
    <subcellularLocation>
        <location evidence="1">Secreted</location>
    </subcellularLocation>
</comment>
<keyword evidence="4" id="KW-0964">Secreted</keyword>
<comment type="subunit">
    <text evidence="2">Forms a complex composed of PDGFRL, TNK2 and GRB2.</text>
</comment>